<feature type="coiled-coil region" evidence="1">
    <location>
        <begin position="392"/>
        <end position="433"/>
    </location>
</feature>
<keyword evidence="2" id="KW-0472">Membrane</keyword>
<keyword evidence="2" id="KW-1133">Transmembrane helix</keyword>
<keyword evidence="2" id="KW-0812">Transmembrane</keyword>
<feature type="transmembrane region" description="Helical" evidence="2">
    <location>
        <begin position="557"/>
        <end position="585"/>
    </location>
</feature>
<dbReference type="GO" id="GO:0004713">
    <property type="term" value="F:protein tyrosine kinase activity"/>
    <property type="evidence" value="ECO:0007669"/>
    <property type="project" value="TreeGrafter"/>
</dbReference>
<organism evidence="4">
    <name type="scientific">Desulfobacca acetoxidans</name>
    <dbReference type="NCBI Taxonomy" id="60893"/>
    <lineage>
        <taxon>Bacteria</taxon>
        <taxon>Pseudomonadati</taxon>
        <taxon>Thermodesulfobacteriota</taxon>
        <taxon>Desulfobaccia</taxon>
        <taxon>Desulfobaccales</taxon>
        <taxon>Desulfobaccaceae</taxon>
        <taxon>Desulfobacca</taxon>
    </lineage>
</organism>
<dbReference type="AlphaFoldDB" id="A0A7V6DPR7"/>
<sequence>MERYPAMNQQLMESQKDVRYYWRVLLLRKHYLIWPALGIMLIAVLVALLLPSVYESKSAILIEEQQIPQDFVRSTVTGYADQRIQSLNQQILSRTKLLEIIKQFNLYADLRGKYTQEEIVDKMRDDINIDLISAEVADQKRKRPGRPAGDQGVTIAFTIAYRGKNPDTVQQVASTLASLYLQENLKIREQQARTTTKFLETELKEIQDQLASIGQKITNFKTKHEGLLPELAQFNQAQTDRLEKEIDQIKVQIQAAEDRKIYLQGQLATVKPDTPMISSTGERVLDPDSRLRELQVKLCDLQAKFSSNYPDVIKVKREIAELRKLSNASSGSPSEVRQKLTHLKAELAEKQGHYSDQHPEVIKLRKEIAELEKMPVSDKPVKPVSQAENPAYVNLCTNIEAANTDIESLKRQKAELENKLKIYRQRLEEAPKVEQEYLALTRDYQNAHTKHQEIMNKIMEARIAEGMEESQKGEKFTIIDPASYPEKPVAPKRGLIALAGMILGLGAGLGMVALAENLDHSVKNADELAWLTGLPVLARIARIVTPEDIARQKHRRHMIWSIIGLSIVVGLILFHFFVVDLWVLYARMERFVGKYL</sequence>
<keyword evidence="1" id="KW-0175">Coiled coil</keyword>
<dbReference type="GO" id="GO:0005886">
    <property type="term" value="C:plasma membrane"/>
    <property type="evidence" value="ECO:0007669"/>
    <property type="project" value="TreeGrafter"/>
</dbReference>
<proteinExistence type="predicted"/>
<feature type="transmembrane region" description="Helical" evidence="2">
    <location>
        <begin position="495"/>
        <end position="515"/>
    </location>
</feature>
<gene>
    <name evidence="4" type="ORF">ENV52_07500</name>
</gene>
<evidence type="ECO:0000256" key="1">
    <source>
        <dbReference type="SAM" id="Coils"/>
    </source>
</evidence>
<protein>
    <submittedName>
        <fullName evidence="4">Chain-length determining protein</fullName>
    </submittedName>
</protein>
<dbReference type="InterPro" id="IPR050445">
    <property type="entry name" value="Bact_polysacc_biosynth/exp"/>
</dbReference>
<comment type="caution">
    <text evidence="4">The sequence shown here is derived from an EMBL/GenBank/DDBJ whole genome shotgun (WGS) entry which is preliminary data.</text>
</comment>
<dbReference type="PANTHER" id="PTHR32309">
    <property type="entry name" value="TYROSINE-PROTEIN KINASE"/>
    <property type="match status" value="1"/>
</dbReference>
<dbReference type="PANTHER" id="PTHR32309:SF13">
    <property type="entry name" value="FERRIC ENTEROBACTIN TRANSPORT PROTEIN FEPE"/>
    <property type="match status" value="1"/>
</dbReference>
<feature type="coiled-coil region" evidence="1">
    <location>
        <begin position="189"/>
        <end position="259"/>
    </location>
</feature>
<accession>A0A7V6DPR7</accession>
<evidence type="ECO:0000313" key="4">
    <source>
        <dbReference type="EMBL" id="HHS29528.1"/>
    </source>
</evidence>
<feature type="transmembrane region" description="Helical" evidence="2">
    <location>
        <begin position="31"/>
        <end position="50"/>
    </location>
</feature>
<dbReference type="EMBL" id="DTGR01000122">
    <property type="protein sequence ID" value="HHS29528.1"/>
    <property type="molecule type" value="Genomic_DNA"/>
</dbReference>
<reference evidence="4" key="1">
    <citation type="journal article" date="2020" name="mSystems">
        <title>Genome- and Community-Level Interaction Insights into Carbon Utilization and Element Cycling Functions of Hydrothermarchaeota in Hydrothermal Sediment.</title>
        <authorList>
            <person name="Zhou Z."/>
            <person name="Liu Y."/>
            <person name="Xu W."/>
            <person name="Pan J."/>
            <person name="Luo Z.H."/>
            <person name="Li M."/>
        </authorList>
    </citation>
    <scope>NUCLEOTIDE SEQUENCE [LARGE SCALE GENOMIC DNA]</scope>
    <source>
        <strain evidence="4">SpSt-767</strain>
    </source>
</reference>
<dbReference type="Pfam" id="PF13807">
    <property type="entry name" value="GNVR"/>
    <property type="match status" value="1"/>
</dbReference>
<feature type="domain" description="Tyrosine-protein kinase G-rich" evidence="3">
    <location>
        <begin position="432"/>
        <end position="513"/>
    </location>
</feature>
<evidence type="ECO:0000259" key="3">
    <source>
        <dbReference type="Pfam" id="PF13807"/>
    </source>
</evidence>
<name>A0A7V6DPR7_9BACT</name>
<evidence type="ECO:0000256" key="2">
    <source>
        <dbReference type="SAM" id="Phobius"/>
    </source>
</evidence>
<dbReference type="InterPro" id="IPR032807">
    <property type="entry name" value="GNVR"/>
</dbReference>